<dbReference type="InterPro" id="IPR036390">
    <property type="entry name" value="WH_DNA-bd_sf"/>
</dbReference>
<comment type="caution">
    <text evidence="5">The sequence shown here is derived from an EMBL/GenBank/DDBJ whole genome shotgun (WGS) entry which is preliminary data.</text>
</comment>
<organism evidence="5 6">
    <name type="scientific">Faecousia intestinalis</name>
    <dbReference type="NCBI Taxonomy" id="3133167"/>
    <lineage>
        <taxon>Bacteria</taxon>
        <taxon>Bacillati</taxon>
        <taxon>Bacillota</taxon>
        <taxon>Clostridia</taxon>
        <taxon>Eubacteriales</taxon>
        <taxon>Oscillospiraceae</taxon>
        <taxon>Faecousia</taxon>
    </lineage>
</organism>
<keyword evidence="1" id="KW-0805">Transcription regulation</keyword>
<feature type="domain" description="HTH crp-type" evidence="4">
    <location>
        <begin position="176"/>
        <end position="222"/>
    </location>
</feature>
<dbReference type="InterPro" id="IPR018490">
    <property type="entry name" value="cNMP-bd_dom_sf"/>
</dbReference>
<dbReference type="InterPro" id="IPR000595">
    <property type="entry name" value="cNMP-bd_dom"/>
</dbReference>
<dbReference type="Proteomes" id="UP001491552">
    <property type="component" value="Unassembled WGS sequence"/>
</dbReference>
<evidence type="ECO:0000313" key="6">
    <source>
        <dbReference type="Proteomes" id="UP001491552"/>
    </source>
</evidence>
<dbReference type="InterPro" id="IPR050397">
    <property type="entry name" value="Env_Response_Regulators"/>
</dbReference>
<dbReference type="EMBL" id="JBBMFF010000170">
    <property type="protein sequence ID" value="MEQ2510582.1"/>
    <property type="molecule type" value="Genomic_DNA"/>
</dbReference>
<evidence type="ECO:0000259" key="4">
    <source>
        <dbReference type="PROSITE" id="PS51063"/>
    </source>
</evidence>
<gene>
    <name evidence="5" type="ORF">WMO66_04845</name>
</gene>
<dbReference type="CDD" id="cd00038">
    <property type="entry name" value="CAP_ED"/>
    <property type="match status" value="1"/>
</dbReference>
<dbReference type="Gene3D" id="1.10.10.10">
    <property type="entry name" value="Winged helix-like DNA-binding domain superfamily/Winged helix DNA-binding domain"/>
    <property type="match status" value="1"/>
</dbReference>
<protein>
    <submittedName>
        <fullName evidence="5">Crp/Fnr family transcriptional regulator</fullName>
    </submittedName>
</protein>
<dbReference type="InterPro" id="IPR014710">
    <property type="entry name" value="RmlC-like_jellyroll"/>
</dbReference>
<evidence type="ECO:0000313" key="5">
    <source>
        <dbReference type="EMBL" id="MEQ2510582.1"/>
    </source>
</evidence>
<dbReference type="PANTHER" id="PTHR24567:SF26">
    <property type="entry name" value="REGULATORY PROTEIN YEIL"/>
    <property type="match status" value="1"/>
</dbReference>
<dbReference type="RefSeq" id="WP_349135259.1">
    <property type="nucleotide sequence ID" value="NZ_JBBMFF010000170.1"/>
</dbReference>
<sequence>MFTVTTMTTSTAKLVTPAVTTAAASIAAIDMERTLTQLPFWSSLTEHEMETLRRSAFVRHYEKGAFIHSSDNECLGMLFVLSGEIRTYLLSEEGREVTLFRLYPGQLCVLSASCVISQITFDTQMVAGMDTEVLIIPANVIAALKEQNLYVRCFLYELATKRFSDVMWAMQQIMFKGLDRRLAEFLLAEAERTGSDTIRMTHEQIAQHISSAREAVARMLKS</sequence>
<dbReference type="Pfam" id="PF13545">
    <property type="entry name" value="HTH_Crp_2"/>
    <property type="match status" value="1"/>
</dbReference>
<keyword evidence="3" id="KW-0804">Transcription</keyword>
<dbReference type="SUPFAM" id="SSF46785">
    <property type="entry name" value="Winged helix' DNA-binding domain"/>
    <property type="match status" value="1"/>
</dbReference>
<dbReference type="Pfam" id="PF00027">
    <property type="entry name" value="cNMP_binding"/>
    <property type="match status" value="1"/>
</dbReference>
<dbReference type="InterPro" id="IPR012318">
    <property type="entry name" value="HTH_CRP"/>
</dbReference>
<evidence type="ECO:0000256" key="3">
    <source>
        <dbReference type="ARBA" id="ARBA00023163"/>
    </source>
</evidence>
<evidence type="ECO:0000256" key="1">
    <source>
        <dbReference type="ARBA" id="ARBA00023015"/>
    </source>
</evidence>
<keyword evidence="6" id="KW-1185">Reference proteome</keyword>
<evidence type="ECO:0000256" key="2">
    <source>
        <dbReference type="ARBA" id="ARBA00023125"/>
    </source>
</evidence>
<name>A0ABV1G588_9FIRM</name>
<proteinExistence type="predicted"/>
<keyword evidence="2" id="KW-0238">DNA-binding</keyword>
<accession>A0ABV1G588</accession>
<dbReference type="SUPFAM" id="SSF51206">
    <property type="entry name" value="cAMP-binding domain-like"/>
    <property type="match status" value="1"/>
</dbReference>
<dbReference type="Gene3D" id="2.60.120.10">
    <property type="entry name" value="Jelly Rolls"/>
    <property type="match status" value="1"/>
</dbReference>
<feature type="non-terminal residue" evidence="5">
    <location>
        <position position="222"/>
    </location>
</feature>
<dbReference type="InterPro" id="IPR036388">
    <property type="entry name" value="WH-like_DNA-bd_sf"/>
</dbReference>
<reference evidence="5 6" key="1">
    <citation type="submission" date="2024-03" db="EMBL/GenBank/DDBJ databases">
        <title>Human intestinal bacterial collection.</title>
        <authorList>
            <person name="Pauvert C."/>
            <person name="Hitch T.C.A."/>
            <person name="Clavel T."/>
        </authorList>
    </citation>
    <scope>NUCLEOTIDE SEQUENCE [LARGE SCALE GENOMIC DNA]</scope>
    <source>
        <strain evidence="5 6">CLA-AA-H192</strain>
    </source>
</reference>
<dbReference type="PROSITE" id="PS51063">
    <property type="entry name" value="HTH_CRP_2"/>
    <property type="match status" value="1"/>
</dbReference>
<dbReference type="PANTHER" id="PTHR24567">
    <property type="entry name" value="CRP FAMILY TRANSCRIPTIONAL REGULATORY PROTEIN"/>
    <property type="match status" value="1"/>
</dbReference>